<name>A0ABP8DDZ9_9ACTN</name>
<gene>
    <name evidence="1" type="ORF">GCM10022255_055490</name>
</gene>
<reference evidence="2" key="1">
    <citation type="journal article" date="2019" name="Int. J. Syst. Evol. Microbiol.">
        <title>The Global Catalogue of Microorganisms (GCM) 10K type strain sequencing project: providing services to taxonomists for standard genome sequencing and annotation.</title>
        <authorList>
            <consortium name="The Broad Institute Genomics Platform"/>
            <consortium name="The Broad Institute Genome Sequencing Center for Infectious Disease"/>
            <person name="Wu L."/>
            <person name="Ma J."/>
        </authorList>
    </citation>
    <scope>NUCLEOTIDE SEQUENCE [LARGE SCALE GENOMIC DNA]</scope>
    <source>
        <strain evidence="2">JCM 17441</strain>
    </source>
</reference>
<accession>A0ABP8DDZ9</accession>
<evidence type="ECO:0000313" key="1">
    <source>
        <dbReference type="EMBL" id="GAA4253689.1"/>
    </source>
</evidence>
<comment type="caution">
    <text evidence="1">The sequence shown here is derived from an EMBL/GenBank/DDBJ whole genome shotgun (WGS) entry which is preliminary data.</text>
</comment>
<dbReference type="Proteomes" id="UP001500620">
    <property type="component" value="Unassembled WGS sequence"/>
</dbReference>
<proteinExistence type="predicted"/>
<sequence length="69" mass="7817">MEIGLSVSCSTSHDVATADVIEPDEENTWQMNHQRYRGSRSDWNARTMRFPDVCSVSNKLLVFTLTNAP</sequence>
<evidence type="ECO:0000313" key="2">
    <source>
        <dbReference type="Proteomes" id="UP001500620"/>
    </source>
</evidence>
<organism evidence="1 2">
    <name type="scientific">Dactylosporangium darangshiense</name>
    <dbReference type="NCBI Taxonomy" id="579108"/>
    <lineage>
        <taxon>Bacteria</taxon>
        <taxon>Bacillati</taxon>
        <taxon>Actinomycetota</taxon>
        <taxon>Actinomycetes</taxon>
        <taxon>Micromonosporales</taxon>
        <taxon>Micromonosporaceae</taxon>
        <taxon>Dactylosporangium</taxon>
    </lineage>
</organism>
<protein>
    <submittedName>
        <fullName evidence="1">Uncharacterized protein</fullName>
    </submittedName>
</protein>
<keyword evidence="2" id="KW-1185">Reference proteome</keyword>
<dbReference type="EMBL" id="BAABAT010000016">
    <property type="protein sequence ID" value="GAA4253689.1"/>
    <property type="molecule type" value="Genomic_DNA"/>
</dbReference>